<keyword evidence="5" id="KW-0539">Nucleus</keyword>
<evidence type="ECO:0000313" key="8">
    <source>
        <dbReference type="Proteomes" id="UP000079169"/>
    </source>
</evidence>
<feature type="domain" description="SET" evidence="6">
    <location>
        <begin position="112"/>
        <end position="210"/>
    </location>
</feature>
<accession>A0A3Q0IXX3</accession>
<dbReference type="PaxDb" id="121845-A0A3Q0IXX3"/>
<organism evidence="8 9">
    <name type="scientific">Diaphorina citri</name>
    <name type="common">Asian citrus psyllid</name>
    <dbReference type="NCBI Taxonomy" id="121845"/>
    <lineage>
        <taxon>Eukaryota</taxon>
        <taxon>Metazoa</taxon>
        <taxon>Ecdysozoa</taxon>
        <taxon>Arthropoda</taxon>
        <taxon>Hexapoda</taxon>
        <taxon>Insecta</taxon>
        <taxon>Pterygota</taxon>
        <taxon>Neoptera</taxon>
        <taxon>Paraneoptera</taxon>
        <taxon>Hemiptera</taxon>
        <taxon>Sternorrhyncha</taxon>
        <taxon>Psylloidea</taxon>
        <taxon>Psyllidae</taxon>
        <taxon>Diaphorininae</taxon>
        <taxon>Diaphorina</taxon>
    </lineage>
</organism>
<keyword evidence="2" id="KW-0489">Methyltransferase</keyword>
<dbReference type="InterPro" id="IPR042294">
    <property type="entry name" value="SETD2_animal"/>
</dbReference>
<dbReference type="GeneID" id="103509376"/>
<comment type="subcellular location">
    <subcellularLocation>
        <location evidence="1">Nucleus</location>
    </subcellularLocation>
</comment>
<dbReference type="STRING" id="121845.A0A3Q0IXX3"/>
<gene>
    <name evidence="9" type="primary">LOC103509376</name>
</gene>
<dbReference type="RefSeq" id="XP_026679533.1">
    <property type="nucleotide sequence ID" value="XM_026823732.1"/>
</dbReference>
<dbReference type="InterPro" id="IPR006560">
    <property type="entry name" value="AWS_dom"/>
</dbReference>
<sequence length="229" mass="27073">MIPSVSNRQSRSRHAIFYFYIIDLGKPCPAVEEKLKTFERIDFNIYKTVRYTNKRAKEKMICDCFLTKEELARGEMGCGEDCLNRLLMIECCSRCNLKDRCSNKRFQNLEYARCEMFKTEMKGFGLRALEDIPADTFLFEYVGEVVDTREFHRRALGNCSRCNLKDRCSNKRFQNLEYARCEMFKTEMKGFGLRALEDIPADTFLFEYVGEVVDTREFHRRALDRSAEF</sequence>
<dbReference type="GO" id="GO:0005634">
    <property type="term" value="C:nucleus"/>
    <property type="evidence" value="ECO:0007669"/>
    <property type="project" value="UniProtKB-SubCell"/>
</dbReference>
<dbReference type="Pfam" id="PF17907">
    <property type="entry name" value="AWS"/>
    <property type="match status" value="1"/>
</dbReference>
<evidence type="ECO:0000256" key="5">
    <source>
        <dbReference type="ARBA" id="ARBA00023242"/>
    </source>
</evidence>
<evidence type="ECO:0000256" key="3">
    <source>
        <dbReference type="ARBA" id="ARBA00022679"/>
    </source>
</evidence>
<keyword evidence="8" id="KW-1185">Reference proteome</keyword>
<dbReference type="GO" id="GO:0046975">
    <property type="term" value="F:histone H3K36 methyltransferase activity"/>
    <property type="evidence" value="ECO:0007669"/>
    <property type="project" value="InterPro"/>
</dbReference>
<feature type="domain" description="AWS" evidence="7">
    <location>
        <begin position="57"/>
        <end position="110"/>
    </location>
</feature>
<evidence type="ECO:0000256" key="2">
    <source>
        <dbReference type="ARBA" id="ARBA00022603"/>
    </source>
</evidence>
<dbReference type="InterPro" id="IPR046341">
    <property type="entry name" value="SET_dom_sf"/>
</dbReference>
<keyword evidence="4" id="KW-0949">S-adenosyl-L-methionine</keyword>
<dbReference type="Gene3D" id="2.170.270.10">
    <property type="entry name" value="SET domain"/>
    <property type="match status" value="2"/>
</dbReference>
<dbReference type="SUPFAM" id="SSF82199">
    <property type="entry name" value="SET domain"/>
    <property type="match status" value="2"/>
</dbReference>
<dbReference type="Pfam" id="PF00856">
    <property type="entry name" value="SET"/>
    <property type="match status" value="1"/>
</dbReference>
<protein>
    <submittedName>
        <fullName evidence="9">Histone-lysine N-methyltransferase SETD2-like</fullName>
    </submittedName>
</protein>
<evidence type="ECO:0000259" key="7">
    <source>
        <dbReference type="PROSITE" id="PS51215"/>
    </source>
</evidence>
<evidence type="ECO:0000256" key="4">
    <source>
        <dbReference type="ARBA" id="ARBA00022691"/>
    </source>
</evidence>
<dbReference type="PANTHER" id="PTHR46711:SF1">
    <property type="entry name" value="HISTONE-LYSINE N-METHYLTRANSFERASE SETD2"/>
    <property type="match status" value="1"/>
</dbReference>
<evidence type="ECO:0000256" key="1">
    <source>
        <dbReference type="ARBA" id="ARBA00004123"/>
    </source>
</evidence>
<dbReference type="SMART" id="SM00570">
    <property type="entry name" value="AWS"/>
    <property type="match status" value="1"/>
</dbReference>
<keyword evidence="3" id="KW-0808">Transferase</keyword>
<proteinExistence type="predicted"/>
<dbReference type="InterPro" id="IPR001214">
    <property type="entry name" value="SET_dom"/>
</dbReference>
<dbReference type="PANTHER" id="PTHR46711">
    <property type="entry name" value="HISTONE-LYSINE N-METHYLTRANSFERASE SETD2"/>
    <property type="match status" value="1"/>
</dbReference>
<reference evidence="9" key="1">
    <citation type="submission" date="2025-08" db="UniProtKB">
        <authorList>
            <consortium name="RefSeq"/>
        </authorList>
    </citation>
    <scope>IDENTIFICATION</scope>
</reference>
<dbReference type="PROSITE" id="PS50280">
    <property type="entry name" value="SET"/>
    <property type="match status" value="1"/>
</dbReference>
<evidence type="ECO:0000313" key="9">
    <source>
        <dbReference type="RefSeq" id="XP_026679533.1"/>
    </source>
</evidence>
<dbReference type="Proteomes" id="UP000079169">
    <property type="component" value="Unplaced"/>
</dbReference>
<dbReference type="PROSITE" id="PS51215">
    <property type="entry name" value="AWS"/>
    <property type="match status" value="1"/>
</dbReference>
<evidence type="ECO:0000259" key="6">
    <source>
        <dbReference type="PROSITE" id="PS50280"/>
    </source>
</evidence>
<dbReference type="KEGG" id="dci:103509376"/>
<dbReference type="GO" id="GO:0032259">
    <property type="term" value="P:methylation"/>
    <property type="evidence" value="ECO:0007669"/>
    <property type="project" value="UniProtKB-KW"/>
</dbReference>
<name>A0A3Q0IXX3_DIACI</name>
<dbReference type="AlphaFoldDB" id="A0A3Q0IXX3"/>
<dbReference type="SMART" id="SM00317">
    <property type="entry name" value="SET"/>
    <property type="match status" value="1"/>
</dbReference>